<comment type="caution">
    <text evidence="1">The sequence shown here is derived from an EMBL/GenBank/DDBJ whole genome shotgun (WGS) entry which is preliminary data.</text>
</comment>
<keyword evidence="2" id="KW-1185">Reference proteome</keyword>
<dbReference type="EMBL" id="JAGGKQ010000038">
    <property type="protein sequence ID" value="MBP1923991.1"/>
    <property type="molecule type" value="Genomic_DNA"/>
</dbReference>
<name>A0A8T4GKU9_9EURY</name>
<dbReference type="Proteomes" id="UP000823588">
    <property type="component" value="Unassembled WGS sequence"/>
</dbReference>
<organism evidence="1 2">
    <name type="scientific">Halorubrum alkaliphilum</name>
    <dbReference type="NCBI Taxonomy" id="261290"/>
    <lineage>
        <taxon>Archaea</taxon>
        <taxon>Methanobacteriati</taxon>
        <taxon>Methanobacteriota</taxon>
        <taxon>Stenosarchaea group</taxon>
        <taxon>Halobacteria</taxon>
        <taxon>Halobacteriales</taxon>
        <taxon>Haloferacaceae</taxon>
        <taxon>Halorubrum</taxon>
    </lineage>
</organism>
<gene>
    <name evidence="1" type="ORF">J2751_003039</name>
</gene>
<proteinExistence type="predicted"/>
<protein>
    <submittedName>
        <fullName evidence="1">Uncharacterized protein</fullName>
    </submittedName>
</protein>
<evidence type="ECO:0000313" key="2">
    <source>
        <dbReference type="Proteomes" id="UP000823588"/>
    </source>
</evidence>
<accession>A0A8T4GKU9</accession>
<sequence>MSERSEGYRFHLEKALEADSLEKKNFHIRQALQIAVVYDEPK</sequence>
<reference evidence="1" key="1">
    <citation type="submission" date="2021-03" db="EMBL/GenBank/DDBJ databases">
        <title>Genomic Encyclopedia of Type Strains, Phase IV (KMG-IV): sequencing the most valuable type-strain genomes for metagenomic binning, comparative biology and taxonomic classification.</title>
        <authorList>
            <person name="Goeker M."/>
        </authorList>
    </citation>
    <scope>NUCLEOTIDE SEQUENCE</scope>
    <source>
        <strain evidence="1">DSM 23564</strain>
    </source>
</reference>
<evidence type="ECO:0000313" key="1">
    <source>
        <dbReference type="EMBL" id="MBP1923991.1"/>
    </source>
</evidence>
<dbReference type="AlphaFoldDB" id="A0A8T4GKU9"/>